<feature type="transmembrane region" description="Helical" evidence="1">
    <location>
        <begin position="32"/>
        <end position="52"/>
    </location>
</feature>
<reference evidence="2" key="1">
    <citation type="submission" date="2023-02" db="EMBL/GenBank/DDBJ databases">
        <title>Description and genomic characterization of Salipiger bruguierae sp. nov., isolated from the sediment of mangrove plant Bruguiera sexangula.</title>
        <authorList>
            <person name="Long M."/>
        </authorList>
    </citation>
    <scope>NUCLEOTIDE SEQUENCE</scope>
    <source>
        <strain evidence="2">H15</strain>
    </source>
</reference>
<keyword evidence="1" id="KW-0472">Membrane</keyword>
<keyword evidence="1" id="KW-0812">Transmembrane</keyword>
<sequence>MAIVALMAGSIFGALCGLFSWIFLDSSVLNAFGLYLSVSLVTGLFPLLFATLRGNDMRTVPVIARS</sequence>
<dbReference type="RefSeq" id="WP_353473623.1">
    <property type="nucleotide sequence ID" value="NZ_CP123384.1"/>
</dbReference>
<organism evidence="2">
    <name type="scientific">Alloyangia sp. H15</name>
    <dbReference type="NCBI Taxonomy" id="3029062"/>
    <lineage>
        <taxon>Bacteria</taxon>
        <taxon>Pseudomonadati</taxon>
        <taxon>Pseudomonadota</taxon>
        <taxon>Alphaproteobacteria</taxon>
        <taxon>Rhodobacterales</taxon>
        <taxon>Roseobacteraceae</taxon>
        <taxon>Alloyangia</taxon>
    </lineage>
</organism>
<protein>
    <recommendedName>
        <fullName evidence="3">Major facilitator superfamily (MFS) profile domain-containing protein</fullName>
    </recommendedName>
</protein>
<evidence type="ECO:0000256" key="1">
    <source>
        <dbReference type="SAM" id="Phobius"/>
    </source>
</evidence>
<evidence type="ECO:0008006" key="3">
    <source>
        <dbReference type="Google" id="ProtNLM"/>
    </source>
</evidence>
<name>A0AAU8AIQ7_9RHOB</name>
<gene>
    <name evidence="2" type="ORF">PVT71_06165</name>
</gene>
<proteinExistence type="predicted"/>
<accession>A0AAU8AIQ7</accession>
<dbReference type="AlphaFoldDB" id="A0AAU8AIQ7"/>
<evidence type="ECO:0000313" key="2">
    <source>
        <dbReference type="EMBL" id="XCC94795.1"/>
    </source>
</evidence>
<keyword evidence="1" id="KW-1133">Transmembrane helix</keyword>
<dbReference type="EMBL" id="CP123384">
    <property type="protein sequence ID" value="XCC94795.1"/>
    <property type="molecule type" value="Genomic_DNA"/>
</dbReference>